<dbReference type="SUPFAM" id="SSF110857">
    <property type="entry name" value="Gamma-glutamyl cyclotransferase-like"/>
    <property type="match status" value="1"/>
</dbReference>
<name>A0A964DZ57_9PROT</name>
<dbReference type="GO" id="GO:0006751">
    <property type="term" value="P:glutathione catabolic process"/>
    <property type="evidence" value="ECO:0007669"/>
    <property type="project" value="InterPro"/>
</dbReference>
<keyword evidence="2" id="KW-0456">Lyase</keyword>
<evidence type="ECO:0000256" key="1">
    <source>
        <dbReference type="ARBA" id="ARBA00012344"/>
    </source>
</evidence>
<reference evidence="3" key="2">
    <citation type="submission" date="2021-01" db="EMBL/GenBank/DDBJ databases">
        <authorList>
            <person name="Mieszkin S."/>
            <person name="Pouder E."/>
            <person name="Alain K."/>
        </authorList>
    </citation>
    <scope>NUCLEOTIDE SEQUENCE</scope>
    <source>
        <strain evidence="3">HW T2.11</strain>
    </source>
</reference>
<protein>
    <recommendedName>
        <fullName evidence="1">glutathione-specific gamma-glutamylcyclotransferase</fullName>
        <ecNumber evidence="1">4.3.2.7</ecNumber>
    </recommendedName>
</protein>
<dbReference type="InterPro" id="IPR036568">
    <property type="entry name" value="GGCT-like_sf"/>
</dbReference>
<dbReference type="GO" id="GO:0005737">
    <property type="term" value="C:cytoplasm"/>
    <property type="evidence" value="ECO:0007669"/>
    <property type="project" value="TreeGrafter"/>
</dbReference>
<comment type="caution">
    <text evidence="3">The sequence shown here is derived from an EMBL/GenBank/DDBJ whole genome shotgun (WGS) entry which is preliminary data.</text>
</comment>
<dbReference type="InterPro" id="IPR013024">
    <property type="entry name" value="GGCT-like"/>
</dbReference>
<dbReference type="EC" id="4.3.2.7" evidence="1"/>
<dbReference type="Proteomes" id="UP000708298">
    <property type="component" value="Unassembled WGS sequence"/>
</dbReference>
<proteinExistence type="predicted"/>
<keyword evidence="4" id="KW-1185">Reference proteome</keyword>
<dbReference type="RefSeq" id="WP_227321404.1">
    <property type="nucleotide sequence ID" value="NZ_JAESVB010000004.1"/>
</dbReference>
<dbReference type="PANTHER" id="PTHR12192:SF2">
    <property type="entry name" value="GLUTATHIONE-SPECIFIC GAMMA-GLUTAMYLCYCLOTRANSFERASE 2"/>
    <property type="match status" value="1"/>
</dbReference>
<accession>A0A964DZ57</accession>
<sequence length="251" mass="27335">MPDIEPDDGALLALEAPEDQEIAITRETLRDGAVLARIMAEAPADMKFMTEAELAASQAKTMAAHPADQDLWLFGYGSLMWNPVIDFTERRVATIYGFHRAYCIWLLLGRGSPAHPGLMLALDRGGSCAGLAYRIPAHLLARELPLLWRREMPGYTYRPQWLTAHSAEGPVRALTFVVDRASPRYTGKLTDDEIVCRVATASGILGSCTSYLSDTVRVLQSLGLEDVRLSRIAKLVAARKALAAGATADAP</sequence>
<dbReference type="PANTHER" id="PTHR12192">
    <property type="entry name" value="CATION TRANSPORT PROTEIN CHAC-RELATED"/>
    <property type="match status" value="1"/>
</dbReference>
<dbReference type="AlphaFoldDB" id="A0A964DZ57"/>
<dbReference type="InterPro" id="IPR006840">
    <property type="entry name" value="ChaC"/>
</dbReference>
<evidence type="ECO:0000313" key="4">
    <source>
        <dbReference type="Proteomes" id="UP000708298"/>
    </source>
</evidence>
<dbReference type="Pfam" id="PF04752">
    <property type="entry name" value="ChaC"/>
    <property type="match status" value="1"/>
</dbReference>
<organism evidence="3 4">
    <name type="scientific">Acidisoma silvae</name>
    <dbReference type="NCBI Taxonomy" id="2802396"/>
    <lineage>
        <taxon>Bacteria</taxon>
        <taxon>Pseudomonadati</taxon>
        <taxon>Pseudomonadota</taxon>
        <taxon>Alphaproteobacteria</taxon>
        <taxon>Acetobacterales</taxon>
        <taxon>Acidocellaceae</taxon>
        <taxon>Acidisoma</taxon>
    </lineage>
</organism>
<evidence type="ECO:0000313" key="3">
    <source>
        <dbReference type="EMBL" id="MCB8875744.1"/>
    </source>
</evidence>
<reference evidence="3" key="1">
    <citation type="journal article" date="2021" name="Microorganisms">
        <title>Acidisoma silvae sp. nov. and Acidisomacellulosilytica sp. nov., Two Acidophilic Bacteria Isolated from Decaying Wood, Hydrolyzing Cellulose and Producing Poly-3-hydroxybutyrate.</title>
        <authorList>
            <person name="Mieszkin S."/>
            <person name="Pouder E."/>
            <person name="Uroz S."/>
            <person name="Simon-Colin C."/>
            <person name="Alain K."/>
        </authorList>
    </citation>
    <scope>NUCLEOTIDE SEQUENCE</scope>
    <source>
        <strain evidence="3">HW T2.11</strain>
    </source>
</reference>
<gene>
    <name evidence="3" type="ORF">ASILVAE211_11165</name>
</gene>
<dbReference type="Gene3D" id="3.10.490.10">
    <property type="entry name" value="Gamma-glutamyl cyclotransferase-like"/>
    <property type="match status" value="1"/>
</dbReference>
<evidence type="ECO:0000256" key="2">
    <source>
        <dbReference type="ARBA" id="ARBA00023239"/>
    </source>
</evidence>
<dbReference type="CDD" id="cd06661">
    <property type="entry name" value="GGCT_like"/>
    <property type="match status" value="1"/>
</dbReference>
<dbReference type="EMBL" id="JAESVB010000004">
    <property type="protein sequence ID" value="MCB8875744.1"/>
    <property type="molecule type" value="Genomic_DNA"/>
</dbReference>
<dbReference type="GO" id="GO:0061928">
    <property type="term" value="F:glutathione specific gamma-glutamylcyclotransferase activity"/>
    <property type="evidence" value="ECO:0007669"/>
    <property type="project" value="UniProtKB-EC"/>
</dbReference>